<keyword evidence="2" id="KW-1185">Reference proteome</keyword>
<evidence type="ECO:0000313" key="2">
    <source>
        <dbReference type="Proteomes" id="UP000828251"/>
    </source>
</evidence>
<dbReference type="AlphaFoldDB" id="A0A9D4AJY3"/>
<accession>A0A9D4AJY3</accession>
<organism evidence="1 2">
    <name type="scientific">Gossypium stocksii</name>
    <dbReference type="NCBI Taxonomy" id="47602"/>
    <lineage>
        <taxon>Eukaryota</taxon>
        <taxon>Viridiplantae</taxon>
        <taxon>Streptophyta</taxon>
        <taxon>Embryophyta</taxon>
        <taxon>Tracheophyta</taxon>
        <taxon>Spermatophyta</taxon>
        <taxon>Magnoliopsida</taxon>
        <taxon>eudicotyledons</taxon>
        <taxon>Gunneridae</taxon>
        <taxon>Pentapetalae</taxon>
        <taxon>rosids</taxon>
        <taxon>malvids</taxon>
        <taxon>Malvales</taxon>
        <taxon>Malvaceae</taxon>
        <taxon>Malvoideae</taxon>
        <taxon>Gossypium</taxon>
    </lineage>
</organism>
<reference evidence="1 2" key="1">
    <citation type="journal article" date="2021" name="Plant Biotechnol. J.">
        <title>Multi-omics assisted identification of the key and species-specific regulatory components of drought-tolerant mechanisms in Gossypium stocksii.</title>
        <authorList>
            <person name="Yu D."/>
            <person name="Ke L."/>
            <person name="Zhang D."/>
            <person name="Wu Y."/>
            <person name="Sun Y."/>
            <person name="Mei J."/>
            <person name="Sun J."/>
            <person name="Sun Y."/>
        </authorList>
    </citation>
    <scope>NUCLEOTIDE SEQUENCE [LARGE SCALE GENOMIC DNA]</scope>
    <source>
        <strain evidence="2">cv. E1</strain>
        <tissue evidence="1">Leaf</tissue>
    </source>
</reference>
<dbReference type="EMBL" id="JAIQCV010000001">
    <property type="protein sequence ID" value="KAH1130410.1"/>
    <property type="molecule type" value="Genomic_DNA"/>
</dbReference>
<sequence length="66" mass="7675">MLVSYQPPKFQQLDEKENPHQYVAHFVKTCNNVGTNDNLIVKQFFKSLKGNTFNWCTNLELGIIDD</sequence>
<comment type="caution">
    <text evidence="1">The sequence shown here is derived from an EMBL/GenBank/DDBJ whole genome shotgun (WGS) entry which is preliminary data.</text>
</comment>
<gene>
    <name evidence="1" type="ORF">J1N35_001788</name>
</gene>
<dbReference type="PANTHER" id="PTHR33437">
    <property type="entry name" value="OS06G0361200 PROTEIN"/>
    <property type="match status" value="1"/>
</dbReference>
<protein>
    <recommendedName>
        <fullName evidence="3">Retrotransposon gag domain-containing protein</fullName>
    </recommendedName>
</protein>
<proteinExistence type="predicted"/>
<dbReference type="Proteomes" id="UP000828251">
    <property type="component" value="Unassembled WGS sequence"/>
</dbReference>
<evidence type="ECO:0008006" key="3">
    <source>
        <dbReference type="Google" id="ProtNLM"/>
    </source>
</evidence>
<evidence type="ECO:0000313" key="1">
    <source>
        <dbReference type="EMBL" id="KAH1130410.1"/>
    </source>
</evidence>
<name>A0A9D4AJY3_9ROSI</name>
<dbReference type="OrthoDB" id="1670002at2759"/>